<sequence length="204" mass="21606">MSRDDGPAVELAALRADRDRWRNRCLEAEQIAEDLASHLAAARADVTAAAESHDPEPAGALPTGSTATGDGTDPGILVVGVGATAVVAVMVVALVVLNGELLSVGGALTVLIAAGLVWATRRAWTMRGPRARVEDGVIVLRGRDGVHRFDLRREATTVRVVGEPGDRGWQVVLVRRGLDDLVVTPAATDPEAFTAELRRWRPEA</sequence>
<feature type="transmembrane region" description="Helical" evidence="2">
    <location>
        <begin position="75"/>
        <end position="95"/>
    </location>
</feature>
<evidence type="ECO:0008006" key="5">
    <source>
        <dbReference type="Google" id="ProtNLM"/>
    </source>
</evidence>
<protein>
    <recommendedName>
        <fullName evidence="5">PH domain-containing protein</fullName>
    </recommendedName>
</protein>
<keyword evidence="2" id="KW-0472">Membrane</keyword>
<organism evidence="3 4">
    <name type="scientific">Nocardioides aquaticus</name>
    <dbReference type="NCBI Taxonomy" id="160826"/>
    <lineage>
        <taxon>Bacteria</taxon>
        <taxon>Bacillati</taxon>
        <taxon>Actinomycetota</taxon>
        <taxon>Actinomycetes</taxon>
        <taxon>Propionibacteriales</taxon>
        <taxon>Nocardioidaceae</taxon>
        <taxon>Nocardioides</taxon>
    </lineage>
</organism>
<dbReference type="Proteomes" id="UP000679307">
    <property type="component" value="Chromosome"/>
</dbReference>
<name>A0ABX8EDM7_9ACTN</name>
<gene>
    <name evidence="3" type="ORF">ENKNEFLB_00733</name>
</gene>
<feature type="transmembrane region" description="Helical" evidence="2">
    <location>
        <begin position="101"/>
        <end position="120"/>
    </location>
</feature>
<evidence type="ECO:0000313" key="3">
    <source>
        <dbReference type="EMBL" id="QVT78356.1"/>
    </source>
</evidence>
<proteinExistence type="predicted"/>
<feature type="region of interest" description="Disordered" evidence="1">
    <location>
        <begin position="46"/>
        <end position="67"/>
    </location>
</feature>
<keyword evidence="2" id="KW-1133">Transmembrane helix</keyword>
<reference evidence="3 4" key="1">
    <citation type="submission" date="2021-05" db="EMBL/GenBank/DDBJ databases">
        <title>Complete genome of Nocardioides aquaticus KCTC 9944T isolated from meromictic and hypersaline Ekho Lake, Antarctica.</title>
        <authorList>
            <person name="Hwang K."/>
            <person name="Kim K.M."/>
            <person name="Choe H."/>
        </authorList>
    </citation>
    <scope>NUCLEOTIDE SEQUENCE [LARGE SCALE GENOMIC DNA]</scope>
    <source>
        <strain evidence="3 4">KCTC 9944</strain>
    </source>
</reference>
<dbReference type="RefSeq" id="WP_214057947.1">
    <property type="nucleotide sequence ID" value="NZ_BAAAHS010000076.1"/>
</dbReference>
<evidence type="ECO:0000256" key="1">
    <source>
        <dbReference type="SAM" id="MobiDB-lite"/>
    </source>
</evidence>
<keyword evidence="4" id="KW-1185">Reference proteome</keyword>
<accession>A0ABX8EDM7</accession>
<evidence type="ECO:0000256" key="2">
    <source>
        <dbReference type="SAM" id="Phobius"/>
    </source>
</evidence>
<evidence type="ECO:0000313" key="4">
    <source>
        <dbReference type="Proteomes" id="UP000679307"/>
    </source>
</evidence>
<dbReference type="EMBL" id="CP075371">
    <property type="protein sequence ID" value="QVT78356.1"/>
    <property type="molecule type" value="Genomic_DNA"/>
</dbReference>
<keyword evidence="2" id="KW-0812">Transmembrane</keyword>